<proteinExistence type="predicted"/>
<evidence type="ECO:0000313" key="2">
    <source>
        <dbReference type="Proteomes" id="UP000254621"/>
    </source>
</evidence>
<dbReference type="Proteomes" id="UP000254621">
    <property type="component" value="Unassembled WGS sequence"/>
</dbReference>
<accession>A0A380NWX2</accession>
<reference evidence="1 2" key="1">
    <citation type="submission" date="2018-06" db="EMBL/GenBank/DDBJ databases">
        <authorList>
            <consortium name="Pathogen Informatics"/>
            <person name="Doyle S."/>
        </authorList>
    </citation>
    <scope>NUCLEOTIDE SEQUENCE [LARGE SCALE GENOMIC DNA]</scope>
    <source>
        <strain evidence="1 2">NCTC13645</strain>
    </source>
</reference>
<name>A0A380NWX2_WEIVI</name>
<dbReference type="EMBL" id="UHIV01000001">
    <property type="protein sequence ID" value="SUP52393.1"/>
    <property type="molecule type" value="Genomic_DNA"/>
</dbReference>
<dbReference type="AlphaFoldDB" id="A0A380NWX2"/>
<organism evidence="1 2">
    <name type="scientific">Weissella viridescens</name>
    <name type="common">Lactobacillus viridescens</name>
    <dbReference type="NCBI Taxonomy" id="1629"/>
    <lineage>
        <taxon>Bacteria</taxon>
        <taxon>Bacillati</taxon>
        <taxon>Bacillota</taxon>
        <taxon>Bacilli</taxon>
        <taxon>Lactobacillales</taxon>
        <taxon>Lactobacillaceae</taxon>
        <taxon>Weissella</taxon>
    </lineage>
</organism>
<evidence type="ECO:0000313" key="1">
    <source>
        <dbReference type="EMBL" id="SUP52393.1"/>
    </source>
</evidence>
<protein>
    <submittedName>
        <fullName evidence="1">Uncharacterized protein</fullName>
    </submittedName>
</protein>
<gene>
    <name evidence="1" type="ORF">NCTC13645_00278</name>
</gene>
<sequence>MADFTLGRGGKFERLPDNQLVYHPSGREPHIIAGSRTGTIPHAKAYNQKPHAENYDAIFFTRTNIERHMVNGHISYADFYQLFQNEMTYKYYFNLMSDMAANWPFNRADFYHRYVVAMIFQPRLTRTASPPIYKLIGHGY</sequence>